<organism evidence="1 2">
    <name type="scientific">Roseomonas elaeocarpi</name>
    <dbReference type="NCBI Taxonomy" id="907779"/>
    <lineage>
        <taxon>Bacteria</taxon>
        <taxon>Pseudomonadati</taxon>
        <taxon>Pseudomonadota</taxon>
        <taxon>Alphaproteobacteria</taxon>
        <taxon>Acetobacterales</taxon>
        <taxon>Roseomonadaceae</taxon>
        <taxon>Roseomonas</taxon>
    </lineage>
</organism>
<dbReference type="InterPro" id="IPR013078">
    <property type="entry name" value="His_Pase_superF_clade-1"/>
</dbReference>
<dbReference type="RefSeq" id="WP_377045097.1">
    <property type="nucleotide sequence ID" value="NZ_JBHLUN010000009.1"/>
</dbReference>
<dbReference type="SUPFAM" id="SSF53254">
    <property type="entry name" value="Phosphoglycerate mutase-like"/>
    <property type="match status" value="1"/>
</dbReference>
<dbReference type="Gene3D" id="3.40.50.1240">
    <property type="entry name" value="Phosphoglycerate mutase-like"/>
    <property type="match status" value="1"/>
</dbReference>
<keyword evidence="2" id="KW-1185">Reference proteome</keyword>
<dbReference type="InterPro" id="IPR029033">
    <property type="entry name" value="His_PPase_superfam"/>
</dbReference>
<protein>
    <submittedName>
        <fullName evidence="1">Histidine phosphatase family protein</fullName>
    </submittedName>
</protein>
<accession>A0ABV6JVH9</accession>
<evidence type="ECO:0000313" key="1">
    <source>
        <dbReference type="EMBL" id="MFC0409345.1"/>
    </source>
</evidence>
<reference evidence="1 2" key="1">
    <citation type="submission" date="2024-09" db="EMBL/GenBank/DDBJ databases">
        <authorList>
            <person name="Sun Q."/>
            <person name="Mori K."/>
        </authorList>
    </citation>
    <scope>NUCLEOTIDE SEQUENCE [LARGE SCALE GENOMIC DNA]</scope>
    <source>
        <strain evidence="1 2">TBRC 5777</strain>
    </source>
</reference>
<dbReference type="Proteomes" id="UP001589865">
    <property type="component" value="Unassembled WGS sequence"/>
</dbReference>
<sequence>MVAPPGLCYGRLDLEARAILPEERRVILAALQPLRSPRWYCSPAERCRALAAALEAPPACLDPALLEFDFGDWEGRSWDSIPRDALDRWAADPAGFTASGGESTTAFTVRLRGVANHLLQQEGDAVVVAHGGPLRLLPAMLRGENPDLLAATPSCGSVTLVTLPTDAGPRRSA</sequence>
<proteinExistence type="predicted"/>
<comment type="caution">
    <text evidence="1">The sequence shown here is derived from an EMBL/GenBank/DDBJ whole genome shotgun (WGS) entry which is preliminary data.</text>
</comment>
<dbReference type="EMBL" id="JBHLUN010000009">
    <property type="protein sequence ID" value="MFC0409345.1"/>
    <property type="molecule type" value="Genomic_DNA"/>
</dbReference>
<name>A0ABV6JVH9_9PROT</name>
<gene>
    <name evidence="1" type="ORF">ACFFGY_13895</name>
</gene>
<dbReference type="Pfam" id="PF00300">
    <property type="entry name" value="His_Phos_1"/>
    <property type="match status" value="1"/>
</dbReference>
<evidence type="ECO:0000313" key="2">
    <source>
        <dbReference type="Proteomes" id="UP001589865"/>
    </source>
</evidence>